<dbReference type="AlphaFoldDB" id="A0A949WPV9"/>
<evidence type="ECO:0000313" key="2">
    <source>
        <dbReference type="Proteomes" id="UP000694308"/>
    </source>
</evidence>
<keyword evidence="1" id="KW-0378">Hydrolase</keyword>
<accession>A0A949WPV9</accession>
<dbReference type="Proteomes" id="UP000694308">
    <property type="component" value="Unassembled WGS sequence"/>
</dbReference>
<proteinExistence type="predicted"/>
<organism evidence="1 2">
    <name type="scientific">Clostridium thailandense</name>
    <dbReference type="NCBI Taxonomy" id="2794346"/>
    <lineage>
        <taxon>Bacteria</taxon>
        <taxon>Bacillati</taxon>
        <taxon>Bacillota</taxon>
        <taxon>Clostridia</taxon>
        <taxon>Eubacteriales</taxon>
        <taxon>Clostridiaceae</taxon>
        <taxon>Clostridium</taxon>
    </lineage>
</organism>
<evidence type="ECO:0000313" key="1">
    <source>
        <dbReference type="EMBL" id="MBV7271865.1"/>
    </source>
</evidence>
<dbReference type="GO" id="GO:0008967">
    <property type="term" value="F:phosphoglycolate phosphatase activity"/>
    <property type="evidence" value="ECO:0007669"/>
    <property type="project" value="TreeGrafter"/>
</dbReference>
<dbReference type="InterPro" id="IPR050155">
    <property type="entry name" value="HAD-like_hydrolase_sf"/>
</dbReference>
<sequence>MKYRCLILDHDDTVVKSTPEIHYPSFIEALKILRPQMEQLSLEEFVYNCFSPGFSELCKDVLKFSKVEQEYQYKIWKSYTKEKSPDFYPGFSELINEYKRLGGIICVVSHSESEQILRDYRLHCGVIPDLIFGWELEEHQRKPNSYPIIEIMKRFNLGINEMLVLDDLKPGLDMARSCNVTFAGAGWSHIIPEIADYMRINSDYYFSTVEAFKNFIFSTD</sequence>
<dbReference type="PANTHER" id="PTHR43434:SF1">
    <property type="entry name" value="PHOSPHOGLYCOLATE PHOSPHATASE"/>
    <property type="match status" value="1"/>
</dbReference>
<reference evidence="1" key="1">
    <citation type="submission" date="2020-12" db="EMBL/GenBank/DDBJ databases">
        <title>Clostridium thailandense sp. nov., a novel acetogenic bacterium isolated from peat land soil in Thailand.</title>
        <authorList>
            <person name="Chaikitkaew S."/>
            <person name="Birkeland N.K."/>
        </authorList>
    </citation>
    <scope>NUCLEOTIDE SEQUENCE</scope>
    <source>
        <strain evidence="1">PL3</strain>
    </source>
</reference>
<dbReference type="Pfam" id="PF13419">
    <property type="entry name" value="HAD_2"/>
    <property type="match status" value="1"/>
</dbReference>
<dbReference type="InterPro" id="IPR041492">
    <property type="entry name" value="HAD_2"/>
</dbReference>
<protein>
    <submittedName>
        <fullName evidence="1">HAD family hydrolase</fullName>
    </submittedName>
</protein>
<dbReference type="EMBL" id="JAEEGC010000012">
    <property type="protein sequence ID" value="MBV7271865.1"/>
    <property type="molecule type" value="Genomic_DNA"/>
</dbReference>
<dbReference type="RefSeq" id="WP_218318902.1">
    <property type="nucleotide sequence ID" value="NZ_JAEEGC010000012.1"/>
</dbReference>
<dbReference type="PANTHER" id="PTHR43434">
    <property type="entry name" value="PHOSPHOGLYCOLATE PHOSPHATASE"/>
    <property type="match status" value="1"/>
</dbReference>
<comment type="caution">
    <text evidence="1">The sequence shown here is derived from an EMBL/GenBank/DDBJ whole genome shotgun (WGS) entry which is preliminary data.</text>
</comment>
<keyword evidence="2" id="KW-1185">Reference proteome</keyword>
<dbReference type="GO" id="GO:0006281">
    <property type="term" value="P:DNA repair"/>
    <property type="evidence" value="ECO:0007669"/>
    <property type="project" value="TreeGrafter"/>
</dbReference>
<gene>
    <name evidence="1" type="ORF">I6U48_02915</name>
</gene>
<name>A0A949WPV9_9CLOT</name>